<dbReference type="EMBL" id="MU095502">
    <property type="protein sequence ID" value="KAF7846106.1"/>
    <property type="molecule type" value="Genomic_DNA"/>
</dbReference>
<dbReference type="Gene3D" id="3.40.50.720">
    <property type="entry name" value="NAD(P)-binding Rossmann-like Domain"/>
    <property type="match status" value="1"/>
</dbReference>
<reference evidence="5" key="1">
    <citation type="submission" date="2020-05" db="EMBL/GenBank/DDBJ databases">
        <title>WGS assembly of Corymbia citriodora subspecies variegata.</title>
        <authorList>
            <person name="Barry K."/>
            <person name="Hundley H."/>
            <person name="Shu S."/>
            <person name="Jenkins J."/>
            <person name="Grimwood J."/>
            <person name="Baten A."/>
        </authorList>
    </citation>
    <scope>NUCLEOTIDE SEQUENCE</scope>
    <source>
        <strain evidence="5">CV2-018</strain>
    </source>
</reference>
<dbReference type="AlphaFoldDB" id="A0A8T0CJ16"/>
<feature type="compositionally biased region" description="Basic and acidic residues" evidence="3">
    <location>
        <begin position="286"/>
        <end position="300"/>
    </location>
</feature>
<dbReference type="InterPro" id="IPR008030">
    <property type="entry name" value="NmrA-like"/>
</dbReference>
<comment type="caution">
    <text evidence="5">The sequence shown here is derived from an EMBL/GenBank/DDBJ whole genome shotgun (WGS) entry which is preliminary data.</text>
</comment>
<protein>
    <recommendedName>
        <fullName evidence="4">NmrA-like domain-containing protein</fullName>
    </recommendedName>
</protein>
<comment type="similarity">
    <text evidence="1">Belongs to the NmrA-type oxidoreductase family.</text>
</comment>
<dbReference type="PANTHER" id="PTHR42748:SF5">
    <property type="entry name" value="NITROGEN METABOLITE REPRESSION PROTEIN NMRA"/>
    <property type="match status" value="1"/>
</dbReference>
<feature type="domain" description="NmrA-like" evidence="4">
    <location>
        <begin position="7"/>
        <end position="336"/>
    </location>
</feature>
<name>A0A8T0CJ16_CORYI</name>
<dbReference type="PANTHER" id="PTHR42748">
    <property type="entry name" value="NITROGEN METABOLITE REPRESSION PROTEIN NMRA FAMILY MEMBER"/>
    <property type="match status" value="1"/>
</dbReference>
<accession>A0A8T0CJ16</accession>
<evidence type="ECO:0000256" key="3">
    <source>
        <dbReference type="SAM" id="MobiDB-lite"/>
    </source>
</evidence>
<dbReference type="GO" id="GO:0005634">
    <property type="term" value="C:nucleus"/>
    <property type="evidence" value="ECO:0007669"/>
    <property type="project" value="TreeGrafter"/>
</dbReference>
<evidence type="ECO:0000256" key="2">
    <source>
        <dbReference type="ARBA" id="ARBA00022857"/>
    </source>
</evidence>
<dbReference type="SUPFAM" id="SSF51735">
    <property type="entry name" value="NAD(P)-binding Rossmann-fold domains"/>
    <property type="match status" value="1"/>
</dbReference>
<keyword evidence="6" id="KW-1185">Reference proteome</keyword>
<dbReference type="Gramene" id="rna-gnl|WGS:JABURB|Cocit.L5237.1">
    <property type="protein sequence ID" value="cds-KAF7846106.1"/>
    <property type="gene ID" value="gene-BT93_L5237"/>
</dbReference>
<dbReference type="Pfam" id="PF05368">
    <property type="entry name" value="NmrA"/>
    <property type="match status" value="1"/>
</dbReference>
<dbReference type="OrthoDB" id="5356836at2759"/>
<feature type="region of interest" description="Disordered" evidence="3">
    <location>
        <begin position="286"/>
        <end position="319"/>
    </location>
</feature>
<gene>
    <name evidence="5" type="ORF">BT93_L5237</name>
</gene>
<dbReference type="Gene3D" id="3.90.25.10">
    <property type="entry name" value="UDP-galactose 4-epimerase, domain 1"/>
    <property type="match status" value="1"/>
</dbReference>
<proteinExistence type="inferred from homology"/>
<sequence length="360" mass="41260">MTLIPRTIAVVNGTGRQAASVIRSVTALGWSVKAQVFQPHPIVLEELQDLENVEIFEQSFLDDDELVESFFEGCDYAFVNTFPVGDEIKLGKALADAAKRHKVKHYLYCSMPDHSRHDSRWPALPNWACKFEVEEYIRSIGLPATFLYAGIYNNNFTSLDYPLFCMDFKDNGTIEWVAPFHPNTRLPWLDAETDTGPAVLQILKDGVTKWKDKRIALAFQNLTPNEVCQAFERALGRPCKYVFDEHIEVRVPIPENYRRQLAGIEVLFGKFNAPYLPLPELRFTADTERRRDSSRKRSNDKVSVNGTGRAESTSRPKRLTSDARRLWPGFRRIEDYAREAFLVEEEANGKDWMKDKSVSS</sequence>
<organism evidence="5 6">
    <name type="scientific">Corymbia citriodora subsp. variegata</name>
    <dbReference type="NCBI Taxonomy" id="360336"/>
    <lineage>
        <taxon>Eukaryota</taxon>
        <taxon>Viridiplantae</taxon>
        <taxon>Streptophyta</taxon>
        <taxon>Embryophyta</taxon>
        <taxon>Tracheophyta</taxon>
        <taxon>Spermatophyta</taxon>
        <taxon>Magnoliopsida</taxon>
        <taxon>eudicotyledons</taxon>
        <taxon>Gunneridae</taxon>
        <taxon>Pentapetalae</taxon>
        <taxon>rosids</taxon>
        <taxon>malvids</taxon>
        <taxon>Myrtales</taxon>
        <taxon>Myrtaceae</taxon>
        <taxon>Myrtoideae</taxon>
        <taxon>Eucalypteae</taxon>
        <taxon>Corymbia</taxon>
    </lineage>
</organism>
<evidence type="ECO:0000313" key="6">
    <source>
        <dbReference type="Proteomes" id="UP000806378"/>
    </source>
</evidence>
<evidence type="ECO:0000256" key="1">
    <source>
        <dbReference type="ARBA" id="ARBA00006328"/>
    </source>
</evidence>
<dbReference type="InterPro" id="IPR051164">
    <property type="entry name" value="NmrA-like_oxidored"/>
</dbReference>
<dbReference type="InterPro" id="IPR036291">
    <property type="entry name" value="NAD(P)-bd_dom_sf"/>
</dbReference>
<evidence type="ECO:0000259" key="4">
    <source>
        <dbReference type="Pfam" id="PF05368"/>
    </source>
</evidence>
<dbReference type="Proteomes" id="UP000806378">
    <property type="component" value="Unassembled WGS sequence"/>
</dbReference>
<keyword evidence="2" id="KW-0521">NADP</keyword>
<evidence type="ECO:0000313" key="5">
    <source>
        <dbReference type="EMBL" id="KAF7846106.1"/>
    </source>
</evidence>